<keyword evidence="2" id="KW-1185">Reference proteome</keyword>
<comment type="caution">
    <text evidence="1">The sequence shown here is derived from an EMBL/GenBank/DDBJ whole genome shotgun (WGS) entry which is preliminary data.</text>
</comment>
<reference evidence="1" key="1">
    <citation type="submission" date="2021-05" db="EMBL/GenBank/DDBJ databases">
        <authorList>
            <person name="Pan Q."/>
            <person name="Jouanno E."/>
            <person name="Zahm M."/>
            <person name="Klopp C."/>
            <person name="Cabau C."/>
            <person name="Louis A."/>
            <person name="Berthelot C."/>
            <person name="Parey E."/>
            <person name="Roest Crollius H."/>
            <person name="Montfort J."/>
            <person name="Robinson-Rechavi M."/>
            <person name="Bouchez O."/>
            <person name="Lampietro C."/>
            <person name="Lopez Roques C."/>
            <person name="Donnadieu C."/>
            <person name="Postlethwait J."/>
            <person name="Bobe J."/>
            <person name="Dillon D."/>
            <person name="Chandos A."/>
            <person name="von Hippel F."/>
            <person name="Guiguen Y."/>
        </authorList>
    </citation>
    <scope>NUCLEOTIDE SEQUENCE</scope>
    <source>
        <strain evidence="1">YG-Jan2019</strain>
    </source>
</reference>
<protein>
    <submittedName>
        <fullName evidence="1">Uncharacterized protein</fullName>
    </submittedName>
</protein>
<proteinExistence type="predicted"/>
<dbReference type="Proteomes" id="UP001157502">
    <property type="component" value="Chromosome 32"/>
</dbReference>
<accession>A0ACC2F8R9</accession>
<gene>
    <name evidence="1" type="ORF">DPEC_G00329600</name>
</gene>
<evidence type="ECO:0000313" key="2">
    <source>
        <dbReference type="Proteomes" id="UP001157502"/>
    </source>
</evidence>
<dbReference type="EMBL" id="CM055759">
    <property type="protein sequence ID" value="KAJ7987738.1"/>
    <property type="molecule type" value="Genomic_DNA"/>
</dbReference>
<name>A0ACC2F8R9_DALPE</name>
<evidence type="ECO:0000313" key="1">
    <source>
        <dbReference type="EMBL" id="KAJ7987738.1"/>
    </source>
</evidence>
<organism evidence="1 2">
    <name type="scientific">Dallia pectoralis</name>
    <name type="common">Alaska blackfish</name>
    <dbReference type="NCBI Taxonomy" id="75939"/>
    <lineage>
        <taxon>Eukaryota</taxon>
        <taxon>Metazoa</taxon>
        <taxon>Chordata</taxon>
        <taxon>Craniata</taxon>
        <taxon>Vertebrata</taxon>
        <taxon>Euteleostomi</taxon>
        <taxon>Actinopterygii</taxon>
        <taxon>Neopterygii</taxon>
        <taxon>Teleostei</taxon>
        <taxon>Protacanthopterygii</taxon>
        <taxon>Esociformes</taxon>
        <taxon>Umbridae</taxon>
        <taxon>Dallia</taxon>
    </lineage>
</organism>
<sequence length="423" mass="48781">MQEGILLWGCEAILMKINHLKSASDKADMEVKLKALDCHFTWSIEKADIKDLDHIPENILDRIMNYCPLKHYATYYNLLAFLSHLNGNNTCAIEYLYKAKRAKDSFEKALKGEPDNASYNVGYAIVLYRLEGVDYNKKGREIESQATTQLKKALSLEPDNSEVMVLLGLKLQNQNKAEALKLVSEALRLSPDVPHVLRYAAKFFRFEDSIDKAIHILGKALELSPNSHFIHHQIGLCHKQQLYQMFKQKRQDGSKEQINAKVEVCIHHFSRAVEMNPSNIYAKVELAEAYGNIYQMEEAMKIFTSLLRDKSIKDYDKQHCYTDYGVFLLYKKKDEAGAVTQFKNAYQIQIESRFRKEAGNKMRLIAERWQADKKRTVEANEILTFLKTQDTNEQKTEEPKTVLAHSSKTDDLANDLRKGMKLK</sequence>